<protein>
    <submittedName>
        <fullName evidence="3">Uncharacterized protein</fullName>
    </submittedName>
</protein>
<sequence>MEESAREKFRRKLHRLLASAFFVILVCGPVVSVVSETGSQELPQILVETESSVLTVAQPWKLTLLIQYPDPEDVKISPPPIPGNLVLDRIRTEVRMISKEPWTAVEYMFIPKTAGPLILGPFEIRIQGKRIFSSPQALTIQDTAGAVHPYTPRLFWAGSTESAQVGSPLVLELHLEGYDPKITLPEGITALSVQLVQNALVESLSISAQERERGVLYRIRLIPLNQGELYLPEATVRLGRDSIRSEPRRLMVAEGQTRQLARPSAEPAGSPNRRPLQGNHAKPAPAFPELPEYKPDFPWSLLWPLLSGHVQPLLQESRTLWQAREYAKALAVLRKQERDGFAGPIYRRVRKVAEGKLGITSGPDEWWLPRGLLYPVSALGLGVALLLGLKKRKTAGIVFLACSGLILVYSMVGQTMLIPALRGGSIAVIQEQDTAARTIPEKAGSVSTHFAVGEGVLIHHSTSGWVFVTASGQRSGWVLRSSLCRY</sequence>
<evidence type="ECO:0000256" key="1">
    <source>
        <dbReference type="SAM" id="MobiDB-lite"/>
    </source>
</evidence>
<keyword evidence="2" id="KW-0812">Transmembrane</keyword>
<dbReference type="AlphaFoldDB" id="A0A7C3EDZ2"/>
<name>A0A7C3EDZ2_9SPIR</name>
<feature type="transmembrane region" description="Helical" evidence="2">
    <location>
        <begin position="394"/>
        <end position="412"/>
    </location>
</feature>
<keyword evidence="2" id="KW-0472">Membrane</keyword>
<feature type="transmembrane region" description="Helical" evidence="2">
    <location>
        <begin position="366"/>
        <end position="387"/>
    </location>
</feature>
<feature type="region of interest" description="Disordered" evidence="1">
    <location>
        <begin position="254"/>
        <end position="285"/>
    </location>
</feature>
<evidence type="ECO:0000256" key="2">
    <source>
        <dbReference type="SAM" id="Phobius"/>
    </source>
</evidence>
<reference evidence="3" key="1">
    <citation type="journal article" date="2020" name="mSystems">
        <title>Genome- and Community-Level Interaction Insights into Carbon Utilization and Element Cycling Functions of Hydrothermarchaeota in Hydrothermal Sediment.</title>
        <authorList>
            <person name="Zhou Z."/>
            <person name="Liu Y."/>
            <person name="Xu W."/>
            <person name="Pan J."/>
            <person name="Luo Z.H."/>
            <person name="Li M."/>
        </authorList>
    </citation>
    <scope>NUCLEOTIDE SEQUENCE [LARGE SCALE GENOMIC DNA]</scope>
    <source>
        <strain evidence="3">SpSt-503</strain>
    </source>
</reference>
<accession>A0A7C3EDZ2</accession>
<comment type="caution">
    <text evidence="3">The sequence shown here is derived from an EMBL/GenBank/DDBJ whole genome shotgun (WGS) entry which is preliminary data.</text>
</comment>
<evidence type="ECO:0000313" key="3">
    <source>
        <dbReference type="EMBL" id="HFH29874.1"/>
    </source>
</evidence>
<gene>
    <name evidence="3" type="ORF">ENS59_10250</name>
</gene>
<keyword evidence="2" id="KW-1133">Transmembrane helix</keyword>
<proteinExistence type="predicted"/>
<dbReference type="EMBL" id="DSVL01000314">
    <property type="protein sequence ID" value="HFH29874.1"/>
    <property type="molecule type" value="Genomic_DNA"/>
</dbReference>
<organism evidence="3">
    <name type="scientific">Gracilinema caldarium</name>
    <dbReference type="NCBI Taxonomy" id="215591"/>
    <lineage>
        <taxon>Bacteria</taxon>
        <taxon>Pseudomonadati</taxon>
        <taxon>Spirochaetota</taxon>
        <taxon>Spirochaetia</taxon>
        <taxon>Spirochaetales</taxon>
        <taxon>Breznakiellaceae</taxon>
        <taxon>Gracilinema</taxon>
    </lineage>
</organism>